<dbReference type="NCBIfam" id="NF033542">
    <property type="entry name" value="transpos_IS110"/>
    <property type="match status" value="1"/>
</dbReference>
<feature type="domain" description="Transposase IS110-like N-terminal" evidence="1">
    <location>
        <begin position="12"/>
        <end position="163"/>
    </location>
</feature>
<evidence type="ECO:0000313" key="4">
    <source>
        <dbReference type="Proteomes" id="UP000035009"/>
    </source>
</evidence>
<dbReference type="Proteomes" id="UP000035009">
    <property type="component" value="Unassembled WGS sequence"/>
</dbReference>
<sequence>MPIVADCYRYVVGVDTHSATHSYCIIEAATAKVVDEAVFPTSAAGLARAVAWIGRRTATAAVTEILLSVEGTNSYGTRLTRALLGAGYRVADAPAPKRDRGKSKTDAIDARTAALAMVPRERDGLADARTGDLHECLKTLVAARDRMAREKTRQFNALVAMLRDHDLGIDARRKPGLPTVKQIARWRERAGDSRAEQFARAEAIQLAQRIVALQGLLAQNLASLRELVTAHAPVLLQMPGVGPVNAAIILTAWAYHGRLKSEAAFAALGGVCPIEVSSGNREHRRLNTGGDRQLNRALHSIVLTNSRSDQQTQQFIAARIAQGKHPRAIRRTLKRYTARRIYRLLTHLEVTTAAA</sequence>
<dbReference type="Pfam" id="PF01548">
    <property type="entry name" value="DEDD_Tnp_IS110"/>
    <property type="match status" value="1"/>
</dbReference>
<dbReference type="GO" id="GO:0006313">
    <property type="term" value="P:DNA transposition"/>
    <property type="evidence" value="ECO:0007669"/>
    <property type="project" value="InterPro"/>
</dbReference>
<accession>M3UP80</accession>
<dbReference type="eggNOG" id="COG3547">
    <property type="taxonomic scope" value="Bacteria"/>
</dbReference>
<proteinExistence type="predicted"/>
<evidence type="ECO:0000259" key="1">
    <source>
        <dbReference type="Pfam" id="PF01548"/>
    </source>
</evidence>
<evidence type="ECO:0000259" key="2">
    <source>
        <dbReference type="Pfam" id="PF02371"/>
    </source>
</evidence>
<organism evidence="3 4">
    <name type="scientific">Gordonia malaquae NBRC 108250</name>
    <dbReference type="NCBI Taxonomy" id="1223542"/>
    <lineage>
        <taxon>Bacteria</taxon>
        <taxon>Bacillati</taxon>
        <taxon>Actinomycetota</taxon>
        <taxon>Actinomycetes</taxon>
        <taxon>Mycobacteriales</taxon>
        <taxon>Gordoniaceae</taxon>
        <taxon>Gordonia</taxon>
    </lineage>
</organism>
<gene>
    <name evidence="3" type="ORF">GM1_086_00010</name>
</gene>
<dbReference type="GO" id="GO:0003677">
    <property type="term" value="F:DNA binding"/>
    <property type="evidence" value="ECO:0007669"/>
    <property type="project" value="InterPro"/>
</dbReference>
<dbReference type="OrthoDB" id="4337860at2"/>
<dbReference type="InterPro" id="IPR047650">
    <property type="entry name" value="Transpos_IS110"/>
</dbReference>
<dbReference type="InterPro" id="IPR003346">
    <property type="entry name" value="Transposase_20"/>
</dbReference>
<dbReference type="PANTHER" id="PTHR33055:SF16">
    <property type="entry name" value="TRANSPOSASE FOR INSERTION SEQUENCE ELEMENT IS1547"/>
    <property type="match status" value="1"/>
</dbReference>
<dbReference type="Pfam" id="PF02371">
    <property type="entry name" value="Transposase_20"/>
    <property type="match status" value="1"/>
</dbReference>
<name>M3UP80_GORML</name>
<dbReference type="RefSeq" id="WP_008382422.1">
    <property type="nucleotide sequence ID" value="NZ_BAOP01000086.1"/>
</dbReference>
<dbReference type="AlphaFoldDB" id="M3UP80"/>
<dbReference type="InterPro" id="IPR002525">
    <property type="entry name" value="Transp_IS110-like_N"/>
</dbReference>
<dbReference type="PANTHER" id="PTHR33055">
    <property type="entry name" value="TRANSPOSASE FOR INSERTION SEQUENCE ELEMENT IS1111A"/>
    <property type="match status" value="1"/>
</dbReference>
<keyword evidence="4" id="KW-1185">Reference proteome</keyword>
<reference evidence="3 4" key="1">
    <citation type="submission" date="2013-02" db="EMBL/GenBank/DDBJ databases">
        <title>Whole genome shotgun sequence of Gordonia malaquae NBRC 108250.</title>
        <authorList>
            <person name="Yoshida I."/>
            <person name="Hosoyama A."/>
            <person name="Tsuchikane K."/>
            <person name="Ando Y."/>
            <person name="Baba S."/>
            <person name="Ohji S."/>
            <person name="Hamada M."/>
            <person name="Tamura T."/>
            <person name="Yamazoe A."/>
            <person name="Yamazaki S."/>
            <person name="Fujita N."/>
        </authorList>
    </citation>
    <scope>NUCLEOTIDE SEQUENCE [LARGE SCALE GENOMIC DNA]</scope>
    <source>
        <strain evidence="3 4">NBRC 108250</strain>
    </source>
</reference>
<evidence type="ECO:0000313" key="3">
    <source>
        <dbReference type="EMBL" id="GAC82110.1"/>
    </source>
</evidence>
<protein>
    <submittedName>
        <fullName evidence="3">Putative transposase</fullName>
    </submittedName>
</protein>
<feature type="domain" description="Transposase IS116/IS110/IS902 C-terminal" evidence="2">
    <location>
        <begin position="234"/>
        <end position="315"/>
    </location>
</feature>
<dbReference type="GO" id="GO:0004803">
    <property type="term" value="F:transposase activity"/>
    <property type="evidence" value="ECO:0007669"/>
    <property type="project" value="InterPro"/>
</dbReference>
<comment type="caution">
    <text evidence="3">The sequence shown here is derived from an EMBL/GenBank/DDBJ whole genome shotgun (WGS) entry which is preliminary data.</text>
</comment>
<dbReference type="EMBL" id="BAOP01000086">
    <property type="protein sequence ID" value="GAC82110.1"/>
    <property type="molecule type" value="Genomic_DNA"/>
</dbReference>